<keyword evidence="2" id="KW-1185">Reference proteome</keyword>
<accession>V5WJC6</accession>
<dbReference type="eggNOG" id="COG4328">
    <property type="taxonomic scope" value="Bacteria"/>
</dbReference>
<dbReference type="EMBL" id="CP006939">
    <property type="protein sequence ID" value="AHC15932.1"/>
    <property type="molecule type" value="Genomic_DNA"/>
</dbReference>
<evidence type="ECO:0000313" key="1">
    <source>
        <dbReference type="EMBL" id="AHC15932.1"/>
    </source>
</evidence>
<dbReference type="AlphaFoldDB" id="V5WJC6"/>
<sequence>MGHSFHGTHLKMFATSREFMLRRYGIVRGEELAETFRRRGIAVYPRTLSETYPAGIIANMFPGTPPSAHKIRTVAGMDSAVAASRRILSLLRQSGIQGDLPAPPDMISGQGSRRERYKRFEDSLDAVLCAVAALYHGEYGSSMVFSDGENGYTVIPEPRFT</sequence>
<protein>
    <recommendedName>
        <fullName evidence="3">DUF429 domain-containing protein</fullName>
    </recommendedName>
</protein>
<dbReference type="InterPro" id="IPR007362">
    <property type="entry name" value="DUF429"/>
</dbReference>
<dbReference type="HOGENOM" id="CLU_1642512_0_0_12"/>
<gene>
    <name evidence="1" type="ORF">L21SP2_2580</name>
</gene>
<dbReference type="Pfam" id="PF04250">
    <property type="entry name" value="DUF429"/>
    <property type="match status" value="1"/>
</dbReference>
<evidence type="ECO:0000313" key="2">
    <source>
        <dbReference type="Proteomes" id="UP000018680"/>
    </source>
</evidence>
<proteinExistence type="predicted"/>
<dbReference type="STRING" id="1307761.L21SP2_2580"/>
<name>V5WJC6_9SPIO</name>
<dbReference type="Proteomes" id="UP000018680">
    <property type="component" value="Chromosome"/>
</dbReference>
<reference evidence="1 2" key="1">
    <citation type="journal article" date="2015" name="Stand. Genomic Sci.">
        <title>Complete genome sequence and description of Salinispira pacifica gen. nov., sp. nov., a novel spirochaete isolated form a hypersaline microbial mat.</title>
        <authorList>
            <person name="Ben Hania W."/>
            <person name="Joseph M."/>
            <person name="Schumann P."/>
            <person name="Bunk B."/>
            <person name="Fiebig A."/>
            <person name="Sproer C."/>
            <person name="Klenk H.P."/>
            <person name="Fardeau M.L."/>
            <person name="Spring S."/>
        </authorList>
    </citation>
    <scope>NUCLEOTIDE SEQUENCE [LARGE SCALE GENOMIC DNA]</scope>
    <source>
        <strain evidence="1 2">L21-RPul-D2</strain>
    </source>
</reference>
<dbReference type="KEGG" id="slr:L21SP2_2580"/>
<evidence type="ECO:0008006" key="3">
    <source>
        <dbReference type="Google" id="ProtNLM"/>
    </source>
</evidence>
<organism evidence="1 2">
    <name type="scientific">Salinispira pacifica</name>
    <dbReference type="NCBI Taxonomy" id="1307761"/>
    <lineage>
        <taxon>Bacteria</taxon>
        <taxon>Pseudomonadati</taxon>
        <taxon>Spirochaetota</taxon>
        <taxon>Spirochaetia</taxon>
        <taxon>Spirochaetales</taxon>
        <taxon>Spirochaetaceae</taxon>
        <taxon>Salinispira</taxon>
    </lineage>
</organism>